<evidence type="ECO:0000313" key="2">
    <source>
        <dbReference type="EMBL" id="CAA9492565.1"/>
    </source>
</evidence>
<protein>
    <submittedName>
        <fullName evidence="2">Uncharacterized protein</fullName>
    </submittedName>
</protein>
<dbReference type="AlphaFoldDB" id="A0A6J4S8K5"/>
<organism evidence="2">
    <name type="scientific">uncultured Rubrobacteraceae bacterium</name>
    <dbReference type="NCBI Taxonomy" id="349277"/>
    <lineage>
        <taxon>Bacteria</taxon>
        <taxon>Bacillati</taxon>
        <taxon>Actinomycetota</taxon>
        <taxon>Rubrobacteria</taxon>
        <taxon>Rubrobacterales</taxon>
        <taxon>Rubrobacteraceae</taxon>
        <taxon>environmental samples</taxon>
    </lineage>
</organism>
<name>A0A6J4S8K5_9ACTN</name>
<sequence>MHVKLVQELLGHPTITVTPDTCSHVSPGMGNGLADTMDEAFG</sequence>
<feature type="region of interest" description="Disordered" evidence="1">
    <location>
        <begin position="21"/>
        <end position="42"/>
    </location>
</feature>
<proteinExistence type="predicted"/>
<accession>A0A6J4S8K5</accession>
<gene>
    <name evidence="2" type="ORF">AVDCRST_MAG05-1970</name>
</gene>
<evidence type="ECO:0000256" key="1">
    <source>
        <dbReference type="SAM" id="MobiDB-lite"/>
    </source>
</evidence>
<reference evidence="2" key="1">
    <citation type="submission" date="2020-02" db="EMBL/GenBank/DDBJ databases">
        <authorList>
            <person name="Meier V. D."/>
        </authorList>
    </citation>
    <scope>NUCLEOTIDE SEQUENCE</scope>
    <source>
        <strain evidence="2">AVDCRST_MAG05</strain>
    </source>
</reference>
<dbReference type="EMBL" id="CADCVM010000206">
    <property type="protein sequence ID" value="CAA9492565.1"/>
    <property type="molecule type" value="Genomic_DNA"/>
</dbReference>